<gene>
    <name evidence="1" type="primary">ORF98341</name>
</gene>
<dbReference type="AlphaFoldDB" id="A0A0B7A548"/>
<reference evidence="1" key="1">
    <citation type="submission" date="2014-12" db="EMBL/GenBank/DDBJ databases">
        <title>Insight into the proteome of Arion vulgaris.</title>
        <authorList>
            <person name="Aradska J."/>
            <person name="Bulat T."/>
            <person name="Smidak R."/>
            <person name="Sarate P."/>
            <person name="Gangsoo J."/>
            <person name="Sialana F."/>
            <person name="Bilban M."/>
            <person name="Lubec G."/>
        </authorList>
    </citation>
    <scope>NUCLEOTIDE SEQUENCE</scope>
    <source>
        <tissue evidence="1">Skin</tissue>
    </source>
</reference>
<proteinExistence type="predicted"/>
<organism evidence="1">
    <name type="scientific">Arion vulgaris</name>
    <dbReference type="NCBI Taxonomy" id="1028688"/>
    <lineage>
        <taxon>Eukaryota</taxon>
        <taxon>Metazoa</taxon>
        <taxon>Spiralia</taxon>
        <taxon>Lophotrochozoa</taxon>
        <taxon>Mollusca</taxon>
        <taxon>Gastropoda</taxon>
        <taxon>Heterobranchia</taxon>
        <taxon>Euthyneura</taxon>
        <taxon>Panpulmonata</taxon>
        <taxon>Eupulmonata</taxon>
        <taxon>Stylommatophora</taxon>
        <taxon>Helicina</taxon>
        <taxon>Arionoidea</taxon>
        <taxon>Arionidae</taxon>
        <taxon>Arion</taxon>
    </lineage>
</organism>
<name>A0A0B7A548_9EUPU</name>
<dbReference type="EMBL" id="HACG01029214">
    <property type="protein sequence ID" value="CEK76079.1"/>
    <property type="molecule type" value="Transcribed_RNA"/>
</dbReference>
<sequence>MKHRQMPVLDISSYSDAIKQNRIREMKKMKSYATGAFVAIIPLSSSGDVPAGAGDHGSLKLTVTSVGSQVIC</sequence>
<protein>
    <submittedName>
        <fullName evidence="1">Uncharacterized protein</fullName>
    </submittedName>
</protein>
<evidence type="ECO:0000313" key="1">
    <source>
        <dbReference type="EMBL" id="CEK76079.1"/>
    </source>
</evidence>
<accession>A0A0B7A548</accession>